<name>A0A0E9QRN3_ANGAN</name>
<protein>
    <submittedName>
        <fullName evidence="1">Uncharacterized protein</fullName>
    </submittedName>
</protein>
<dbReference type="EMBL" id="GBXM01089662">
    <property type="protein sequence ID" value="JAH18915.1"/>
    <property type="molecule type" value="Transcribed_RNA"/>
</dbReference>
<accession>A0A0E9QRN3</accession>
<evidence type="ECO:0000313" key="1">
    <source>
        <dbReference type="EMBL" id="JAH18915.1"/>
    </source>
</evidence>
<sequence length="22" mass="2635">MIVHSILWYGHININYYVVATQ</sequence>
<dbReference type="AlphaFoldDB" id="A0A0E9QRN3"/>
<reference evidence="1" key="2">
    <citation type="journal article" date="2015" name="Fish Shellfish Immunol.">
        <title>Early steps in the European eel (Anguilla anguilla)-Vibrio vulnificus interaction in the gills: Role of the RtxA13 toxin.</title>
        <authorList>
            <person name="Callol A."/>
            <person name="Pajuelo D."/>
            <person name="Ebbesson L."/>
            <person name="Teles M."/>
            <person name="MacKenzie S."/>
            <person name="Amaro C."/>
        </authorList>
    </citation>
    <scope>NUCLEOTIDE SEQUENCE</scope>
</reference>
<proteinExistence type="predicted"/>
<organism evidence="1">
    <name type="scientific">Anguilla anguilla</name>
    <name type="common">European freshwater eel</name>
    <name type="synonym">Muraena anguilla</name>
    <dbReference type="NCBI Taxonomy" id="7936"/>
    <lineage>
        <taxon>Eukaryota</taxon>
        <taxon>Metazoa</taxon>
        <taxon>Chordata</taxon>
        <taxon>Craniata</taxon>
        <taxon>Vertebrata</taxon>
        <taxon>Euteleostomi</taxon>
        <taxon>Actinopterygii</taxon>
        <taxon>Neopterygii</taxon>
        <taxon>Teleostei</taxon>
        <taxon>Anguilliformes</taxon>
        <taxon>Anguillidae</taxon>
        <taxon>Anguilla</taxon>
    </lineage>
</organism>
<reference evidence="1" key="1">
    <citation type="submission" date="2014-11" db="EMBL/GenBank/DDBJ databases">
        <authorList>
            <person name="Amaro Gonzalez C."/>
        </authorList>
    </citation>
    <scope>NUCLEOTIDE SEQUENCE</scope>
</reference>